<keyword evidence="3" id="KW-1185">Reference proteome</keyword>
<dbReference type="InterPro" id="IPR024593">
    <property type="entry name" value="DUF3444"/>
</dbReference>
<evidence type="ECO:0000313" key="2">
    <source>
        <dbReference type="EMBL" id="KAK9271631.1"/>
    </source>
</evidence>
<name>A0AAP0NG93_LIQFO</name>
<dbReference type="PANTHER" id="PTHR47374:SF2">
    <property type="entry name" value="OS01G0927400 PROTEIN"/>
    <property type="match status" value="1"/>
</dbReference>
<protein>
    <recommendedName>
        <fullName evidence="1">J domain-containing protein</fullName>
    </recommendedName>
</protein>
<organism evidence="2 3">
    <name type="scientific">Liquidambar formosana</name>
    <name type="common">Formosan gum</name>
    <dbReference type="NCBI Taxonomy" id="63359"/>
    <lineage>
        <taxon>Eukaryota</taxon>
        <taxon>Viridiplantae</taxon>
        <taxon>Streptophyta</taxon>
        <taxon>Embryophyta</taxon>
        <taxon>Tracheophyta</taxon>
        <taxon>Spermatophyta</taxon>
        <taxon>Magnoliopsida</taxon>
        <taxon>eudicotyledons</taxon>
        <taxon>Gunneridae</taxon>
        <taxon>Pentapetalae</taxon>
        <taxon>Saxifragales</taxon>
        <taxon>Altingiaceae</taxon>
        <taxon>Liquidambar</taxon>
    </lineage>
</organism>
<dbReference type="CDD" id="cd06257">
    <property type="entry name" value="DnaJ"/>
    <property type="match status" value="1"/>
</dbReference>
<sequence length="736" mass="83998">MDYSMVEALQEIQIVKRMIASSDYVGARVKLLEVRCHFPALRDISAMITVCDILGSAGFGFLGYGTDWYRVLQVMPAVNESDINFQYRKFTTLLEPIKNNFPGTTSALEIVQDAFSVLSNPEKRSVFDSKRAASLGAYEYVNWQETHDVDLGQGHFLSEHFIQKKDISPETIVRTKDTGSSEDIPAERIIDVGAGVLREREVKPEEISTLTRVTRGIHVLDEQREEICAQEASNMISPVNFDCSSQKLFWSLNSMTGKSYDRDFYDFDDIRKAEVFAVGQVWAAYDEEGMPRSYAWINNIDKLPFRLNISWLKPAPVMAHEKRWCEVGLPTACGFFDLDRTRATVTEPAIFSHMISRFAGPTNKQVEIYPKKHEIWAIYKDWKPFEWSSDPEARKGYIFQMVDILTGYSKQADIMVAGLVKVEGFKSVFRRYTKNGSEQAFPVPARELFMFSHSVPAYRFVGGEINGISEGMFELDPLVVPEVLHCMMTKSLEEGSSSESFVFAHCPPSPLLDSYPKAESLKLKWSVKDFASDQLWAVYDGLDSMPRRYAVVNNVVSGSEVCVTFLEPHPLLDVEIYWVEEKLPFVCGSFRACKTTHNLETSHFSHLVKCEQVTDRSFYRIYPKKGEIWAVYKNWNSRWEQDHFSYYQCRIVEIVTDFSDESGLIMASLVEVPGCTTFFQRQLCDGFELMRTVSKIEMLSFSHQITAFTIPGIEIYGIPEGSWHLEPDALPPNFGL</sequence>
<accession>A0AAP0NG93</accession>
<gene>
    <name evidence="2" type="ORF">L1049_001994</name>
</gene>
<comment type="caution">
    <text evidence="2">The sequence shown here is derived from an EMBL/GenBank/DDBJ whole genome shotgun (WGS) entry which is preliminary data.</text>
</comment>
<dbReference type="InterPro" id="IPR036869">
    <property type="entry name" value="J_dom_sf"/>
</dbReference>
<dbReference type="PANTHER" id="PTHR47374">
    <property type="entry name" value="ENDOSOME ANTIGEN-LIKE PROTEIN, PUTATIVE (DUF3444)-RELATED"/>
    <property type="match status" value="1"/>
</dbReference>
<dbReference type="Proteomes" id="UP001415857">
    <property type="component" value="Unassembled WGS sequence"/>
</dbReference>
<dbReference type="EMBL" id="JBBPBK010000013">
    <property type="protein sequence ID" value="KAK9271631.1"/>
    <property type="molecule type" value="Genomic_DNA"/>
</dbReference>
<dbReference type="Gene3D" id="1.10.287.110">
    <property type="entry name" value="DnaJ domain"/>
    <property type="match status" value="1"/>
</dbReference>
<dbReference type="Pfam" id="PF00226">
    <property type="entry name" value="DnaJ"/>
    <property type="match status" value="1"/>
</dbReference>
<proteinExistence type="predicted"/>
<reference evidence="2 3" key="1">
    <citation type="journal article" date="2024" name="Plant J.">
        <title>Genome sequences and population genomics reveal climatic adaptation and genomic divergence between two closely related sweetgum species.</title>
        <authorList>
            <person name="Xu W.Q."/>
            <person name="Ren C.Q."/>
            <person name="Zhang X.Y."/>
            <person name="Comes H.P."/>
            <person name="Liu X.H."/>
            <person name="Li Y.G."/>
            <person name="Kettle C.J."/>
            <person name="Jalonen R."/>
            <person name="Gaisberger H."/>
            <person name="Ma Y.Z."/>
            <person name="Qiu Y.X."/>
        </authorList>
    </citation>
    <scope>NUCLEOTIDE SEQUENCE [LARGE SCALE GENOMIC DNA]</scope>
    <source>
        <strain evidence="2">Hangzhou</strain>
    </source>
</reference>
<dbReference type="SMART" id="SM00271">
    <property type="entry name" value="DnaJ"/>
    <property type="match status" value="1"/>
</dbReference>
<dbReference type="AlphaFoldDB" id="A0AAP0NG93"/>
<dbReference type="InterPro" id="IPR001623">
    <property type="entry name" value="DnaJ_domain"/>
</dbReference>
<feature type="domain" description="J" evidence="1">
    <location>
        <begin position="67"/>
        <end position="131"/>
    </location>
</feature>
<dbReference type="PROSITE" id="PS50076">
    <property type="entry name" value="DNAJ_2"/>
    <property type="match status" value="1"/>
</dbReference>
<dbReference type="Pfam" id="PF11926">
    <property type="entry name" value="DUF3444"/>
    <property type="match status" value="2"/>
</dbReference>
<dbReference type="SUPFAM" id="SSF46565">
    <property type="entry name" value="Chaperone J-domain"/>
    <property type="match status" value="1"/>
</dbReference>
<evidence type="ECO:0000259" key="1">
    <source>
        <dbReference type="PROSITE" id="PS50076"/>
    </source>
</evidence>
<evidence type="ECO:0000313" key="3">
    <source>
        <dbReference type="Proteomes" id="UP001415857"/>
    </source>
</evidence>